<evidence type="ECO:0000313" key="2">
    <source>
        <dbReference type="EMBL" id="MFB9055620.1"/>
    </source>
</evidence>
<accession>A0ABV5F847</accession>
<sequence>MVSSQNKQLHVERLKAGIYIMKVFVNETSFTNQIIVK</sequence>
<dbReference type="Proteomes" id="UP001589585">
    <property type="component" value="Unassembled WGS sequence"/>
</dbReference>
<dbReference type="RefSeq" id="WP_379859826.1">
    <property type="nucleotide sequence ID" value="NZ_JBHMFC010000008.1"/>
</dbReference>
<keyword evidence="3" id="KW-1185">Reference proteome</keyword>
<organism evidence="2 3">
    <name type="scientific">Mariniflexile ostreae</name>
    <dbReference type="NCBI Taxonomy" id="1520892"/>
    <lineage>
        <taxon>Bacteria</taxon>
        <taxon>Pseudomonadati</taxon>
        <taxon>Bacteroidota</taxon>
        <taxon>Flavobacteriia</taxon>
        <taxon>Flavobacteriales</taxon>
        <taxon>Flavobacteriaceae</taxon>
        <taxon>Mariniflexile</taxon>
    </lineage>
</organism>
<name>A0ABV5F847_9FLAO</name>
<protein>
    <submittedName>
        <fullName evidence="2">T9SS type A sorting domain-containing protein</fullName>
    </submittedName>
</protein>
<evidence type="ECO:0000256" key="1">
    <source>
        <dbReference type="ARBA" id="ARBA00022729"/>
    </source>
</evidence>
<evidence type="ECO:0000313" key="3">
    <source>
        <dbReference type="Proteomes" id="UP001589585"/>
    </source>
</evidence>
<reference evidence="2 3" key="1">
    <citation type="submission" date="2024-09" db="EMBL/GenBank/DDBJ databases">
        <authorList>
            <person name="Sun Q."/>
            <person name="Mori K."/>
        </authorList>
    </citation>
    <scope>NUCLEOTIDE SEQUENCE [LARGE SCALE GENOMIC DNA]</scope>
    <source>
        <strain evidence="2 3">CECT 8622</strain>
    </source>
</reference>
<proteinExistence type="predicted"/>
<gene>
    <name evidence="2" type="ORF">ACFFU9_02605</name>
</gene>
<comment type="caution">
    <text evidence="2">The sequence shown here is derived from an EMBL/GenBank/DDBJ whole genome shotgun (WGS) entry which is preliminary data.</text>
</comment>
<dbReference type="EMBL" id="JBHMFC010000008">
    <property type="protein sequence ID" value="MFB9055620.1"/>
    <property type="molecule type" value="Genomic_DNA"/>
</dbReference>
<dbReference type="NCBIfam" id="TIGR04183">
    <property type="entry name" value="Por_Secre_tail"/>
    <property type="match status" value="1"/>
</dbReference>
<dbReference type="InterPro" id="IPR026444">
    <property type="entry name" value="Secre_tail"/>
</dbReference>
<keyword evidence="1" id="KW-0732">Signal</keyword>